<evidence type="ECO:0000256" key="1">
    <source>
        <dbReference type="SAM" id="Phobius"/>
    </source>
</evidence>
<dbReference type="EMBL" id="CP042817">
    <property type="protein sequence ID" value="QEJ98209.1"/>
    <property type="molecule type" value="Genomic_DNA"/>
</dbReference>
<dbReference type="AlphaFoldDB" id="A0AAE6ITU5"/>
<evidence type="ECO:0000313" key="2">
    <source>
        <dbReference type="EMBL" id="QEJ98209.1"/>
    </source>
</evidence>
<protein>
    <submittedName>
        <fullName evidence="2">Uncharacterized protein</fullName>
    </submittedName>
</protein>
<reference evidence="2 3" key="1">
    <citation type="submission" date="2019-08" db="EMBL/GenBank/DDBJ databases">
        <authorList>
            <person name="Kuhnert P."/>
        </authorList>
    </citation>
    <scope>NUCLEOTIDE SEQUENCE [LARGE SCALE GENOMIC DNA]</scope>
    <source>
        <strain evidence="2 3">B36.5</strain>
    </source>
</reference>
<organism evidence="2 3">
    <name type="scientific">Treponema phagedenis</name>
    <dbReference type="NCBI Taxonomy" id="162"/>
    <lineage>
        <taxon>Bacteria</taxon>
        <taxon>Pseudomonadati</taxon>
        <taxon>Spirochaetota</taxon>
        <taxon>Spirochaetia</taxon>
        <taxon>Spirochaetales</taxon>
        <taxon>Treponemataceae</taxon>
        <taxon>Treponema</taxon>
    </lineage>
</organism>
<gene>
    <name evidence="2" type="ORF">FUT82_09505</name>
</gene>
<sequence>MPEDFFVLPFSAYNTLLGAFVGVFLPMVSLLTVAKFQTMFCLRFYCKQAKLRTATDGSGSKQKRCFKARQL</sequence>
<accession>A0AAE6ITU5</accession>
<keyword evidence="1" id="KW-0472">Membrane</keyword>
<keyword evidence="1" id="KW-0812">Transmembrane</keyword>
<feature type="transmembrane region" description="Helical" evidence="1">
    <location>
        <begin position="12"/>
        <end position="34"/>
    </location>
</feature>
<keyword evidence="1" id="KW-1133">Transmembrane helix</keyword>
<name>A0AAE6ITU5_TREPH</name>
<evidence type="ECO:0000313" key="3">
    <source>
        <dbReference type="Proteomes" id="UP000323594"/>
    </source>
</evidence>
<dbReference type="Proteomes" id="UP000323594">
    <property type="component" value="Chromosome"/>
</dbReference>
<proteinExistence type="predicted"/>